<evidence type="ECO:0000256" key="9">
    <source>
        <dbReference type="ARBA" id="ARBA00023160"/>
    </source>
</evidence>
<organism evidence="15 16">
    <name type="scientific">Desulfoferula mesophila</name>
    <dbReference type="NCBI Taxonomy" id="3058419"/>
    <lineage>
        <taxon>Bacteria</taxon>
        <taxon>Pseudomonadati</taxon>
        <taxon>Thermodesulfobacteriota</taxon>
        <taxon>Desulfarculia</taxon>
        <taxon>Desulfarculales</taxon>
        <taxon>Desulfarculaceae</taxon>
        <taxon>Desulfoferula</taxon>
    </lineage>
</organism>
<proteinExistence type="inferred from homology"/>
<comment type="function">
    <text evidence="11">Involved in the type II fatty acid elongation cycle. Catalyzes the elongation of a wide range of acyl-ACP by the addition of two carbons from malonyl-ACP to an acyl acceptor. Can efficiently catalyze the conversion of palmitoleoyl-ACP (cis-hexadec-9-enoyl-ACP) to cis-vaccenoyl-ACP (cis-octadec-11-enoyl-ACP), an essential step in the thermal regulation of fatty acid composition.</text>
</comment>
<dbReference type="Pfam" id="PF00109">
    <property type="entry name" value="ketoacyl-synt"/>
    <property type="match status" value="1"/>
</dbReference>
<dbReference type="NCBIfam" id="NF004970">
    <property type="entry name" value="PRK06333.1"/>
    <property type="match status" value="1"/>
</dbReference>
<dbReference type="InterPro" id="IPR016039">
    <property type="entry name" value="Thiolase-like"/>
</dbReference>
<evidence type="ECO:0000256" key="10">
    <source>
        <dbReference type="ARBA" id="ARBA00023315"/>
    </source>
</evidence>
<feature type="active site" description="For beta-ketoacyl synthase activity" evidence="12">
    <location>
        <position position="165"/>
    </location>
</feature>
<dbReference type="PANTHER" id="PTHR11712:SF336">
    <property type="entry name" value="3-OXOACYL-[ACYL-CARRIER-PROTEIN] SYNTHASE, MITOCHONDRIAL"/>
    <property type="match status" value="1"/>
</dbReference>
<dbReference type="GO" id="GO:0006633">
    <property type="term" value="P:fatty acid biosynthetic process"/>
    <property type="evidence" value="ECO:0007669"/>
    <property type="project" value="UniProtKB-UniRule"/>
</dbReference>
<dbReference type="InterPro" id="IPR020841">
    <property type="entry name" value="PKS_Beta-ketoAc_synthase_dom"/>
</dbReference>
<evidence type="ECO:0000256" key="12">
    <source>
        <dbReference type="PIRSR" id="PIRSR000447-1"/>
    </source>
</evidence>
<dbReference type="Proteomes" id="UP001366166">
    <property type="component" value="Chromosome"/>
</dbReference>
<comment type="pathway">
    <text evidence="1 11">Lipid metabolism; fatty acid biosynthesis.</text>
</comment>
<dbReference type="PANTHER" id="PTHR11712">
    <property type="entry name" value="POLYKETIDE SYNTHASE-RELATED"/>
    <property type="match status" value="1"/>
</dbReference>
<dbReference type="GO" id="GO:0004315">
    <property type="term" value="F:3-oxoacyl-[acyl-carrier-protein] synthase activity"/>
    <property type="evidence" value="ECO:0007669"/>
    <property type="project" value="UniProtKB-UniRule"/>
</dbReference>
<comment type="similarity">
    <text evidence="2 11 13">Belongs to the thiolase-like superfamily. Beta-ketoacyl-ACP synthases family.</text>
</comment>
<comment type="catalytic activity">
    <reaction evidence="11">
        <text>(9Z)-hexadecenoyl-[ACP] + malonyl-[ACP] + H(+) = 3-oxo-(11Z)-octadecenoyl-[ACP] + holo-[ACP] + CO2</text>
        <dbReference type="Rhea" id="RHEA:55040"/>
        <dbReference type="Rhea" id="RHEA-COMP:9623"/>
        <dbReference type="Rhea" id="RHEA-COMP:9685"/>
        <dbReference type="Rhea" id="RHEA-COMP:10800"/>
        <dbReference type="Rhea" id="RHEA-COMP:14074"/>
        <dbReference type="ChEBI" id="CHEBI:15378"/>
        <dbReference type="ChEBI" id="CHEBI:16526"/>
        <dbReference type="ChEBI" id="CHEBI:64479"/>
        <dbReference type="ChEBI" id="CHEBI:78449"/>
        <dbReference type="ChEBI" id="CHEBI:83989"/>
        <dbReference type="ChEBI" id="CHEBI:138538"/>
        <dbReference type="EC" id="2.3.1.179"/>
    </reaction>
</comment>
<dbReference type="PIRSF" id="PIRSF000447">
    <property type="entry name" value="KAS_II"/>
    <property type="match status" value="1"/>
</dbReference>
<dbReference type="EC" id="2.3.1.179" evidence="3 11"/>
<dbReference type="InterPro" id="IPR014031">
    <property type="entry name" value="Ketoacyl_synth_C"/>
</dbReference>
<dbReference type="Gene3D" id="3.40.47.10">
    <property type="match status" value="1"/>
</dbReference>
<dbReference type="SUPFAM" id="SSF53901">
    <property type="entry name" value="Thiolase-like"/>
    <property type="match status" value="2"/>
</dbReference>
<reference evidence="16" key="1">
    <citation type="journal article" date="2023" name="Arch. Microbiol.">
        <title>Desulfoferula mesophilus gen. nov. sp. nov., a mesophilic sulfate-reducing bacterium isolated from a brackish lake sediment.</title>
        <authorList>
            <person name="Watanabe T."/>
            <person name="Yabe T."/>
            <person name="Tsuji J.M."/>
            <person name="Fukui M."/>
        </authorList>
    </citation>
    <scope>NUCLEOTIDE SEQUENCE [LARGE SCALE GENOMIC DNA]</scope>
    <source>
        <strain evidence="16">12FAK</strain>
    </source>
</reference>
<dbReference type="InterPro" id="IPR017568">
    <property type="entry name" value="3-oxoacyl-ACP_synth-2"/>
</dbReference>
<keyword evidence="10 11" id="KW-0012">Acyltransferase</keyword>
<evidence type="ECO:0000256" key="6">
    <source>
        <dbReference type="ARBA" id="ARBA00022679"/>
    </source>
</evidence>
<evidence type="ECO:0000256" key="4">
    <source>
        <dbReference type="ARBA" id="ARBA00014657"/>
    </source>
</evidence>
<name>A0AAU9F223_9BACT</name>
<evidence type="ECO:0000256" key="3">
    <source>
        <dbReference type="ARBA" id="ARBA00012356"/>
    </source>
</evidence>
<keyword evidence="16" id="KW-1185">Reference proteome</keyword>
<dbReference type="PROSITE" id="PS52004">
    <property type="entry name" value="KS3_2"/>
    <property type="match status" value="1"/>
</dbReference>
<dbReference type="NCBIfam" id="TIGR03150">
    <property type="entry name" value="fabF"/>
    <property type="match status" value="1"/>
</dbReference>
<evidence type="ECO:0000256" key="13">
    <source>
        <dbReference type="RuleBase" id="RU003694"/>
    </source>
</evidence>
<dbReference type="InterPro" id="IPR014030">
    <property type="entry name" value="Ketoacyl_synth_N"/>
</dbReference>
<keyword evidence="6 11" id="KW-0808">Transferase</keyword>
<dbReference type="AlphaFoldDB" id="A0AAU9F223"/>
<dbReference type="SMART" id="SM00825">
    <property type="entry name" value="PKS_KS"/>
    <property type="match status" value="1"/>
</dbReference>
<protein>
    <recommendedName>
        <fullName evidence="4 11">3-oxoacyl-[acyl-carrier-protein] synthase 2</fullName>
        <ecNumber evidence="3 11">2.3.1.179</ecNumber>
    </recommendedName>
</protein>
<dbReference type="EMBL" id="AP028679">
    <property type="protein sequence ID" value="BEQ15497.1"/>
    <property type="molecule type" value="Genomic_DNA"/>
</dbReference>
<evidence type="ECO:0000256" key="1">
    <source>
        <dbReference type="ARBA" id="ARBA00005194"/>
    </source>
</evidence>
<accession>A0AAU9F223</accession>
<dbReference type="KEGG" id="dmp:FAK_25630"/>
<dbReference type="PROSITE" id="PS00606">
    <property type="entry name" value="KS3_1"/>
    <property type="match status" value="1"/>
</dbReference>
<dbReference type="InterPro" id="IPR018201">
    <property type="entry name" value="Ketoacyl_synth_AS"/>
</dbReference>
<gene>
    <name evidence="15" type="ORF">FAK_25630</name>
</gene>
<keyword evidence="9 11" id="KW-0275">Fatty acid biosynthesis</keyword>
<dbReference type="Pfam" id="PF02801">
    <property type="entry name" value="Ketoacyl-synt_C"/>
    <property type="match status" value="1"/>
</dbReference>
<evidence type="ECO:0000256" key="7">
    <source>
        <dbReference type="ARBA" id="ARBA00022832"/>
    </source>
</evidence>
<evidence type="ECO:0000256" key="2">
    <source>
        <dbReference type="ARBA" id="ARBA00008467"/>
    </source>
</evidence>
<sequence>MQRRVVVTGLGLVTPLGTGVEKSWEGLKAGKSGIGPITRFDASSFKTQIAGEVHDFDPEEWVPKKKIRRLDPFIHFAIGAARMAWAMAGMPEVLDEERSPRAGCVLGVGLGGLVTLEETIRMTEHQGFNRVSPFFIPKLIGNMAPGEVSMIHNLKGPNTCVCTACAAGTHAVGEAMKMIQRGVADIMVCGGAEVVCTATTLAGFGAARALSTRNNEPTRASRPFDAQRDGFIMSEGSGVLVLEDLESAKARGANILAELVGYGLSADAYHMTAPDPSAMGFVRCMKMALDDAGVAPEDVDYINAHGTSTDLNDATETKAIKILFGDYAYKVAISSTKSMLGHMLGATGGVEAAIAVLALRDQIMPPTVNYENPDPECDLDYVPNQAREGKINTVLSNSFGFGGTNASVLFKTYQP</sequence>
<feature type="domain" description="Ketosynthase family 3 (KS3)" evidence="14">
    <location>
        <begin position="2"/>
        <end position="412"/>
    </location>
</feature>
<keyword evidence="7" id="KW-0276">Fatty acid metabolism</keyword>
<dbReference type="RefSeq" id="WP_338599952.1">
    <property type="nucleotide sequence ID" value="NZ_AP028679.1"/>
</dbReference>
<evidence type="ECO:0000259" key="14">
    <source>
        <dbReference type="PROSITE" id="PS52004"/>
    </source>
</evidence>
<evidence type="ECO:0000313" key="16">
    <source>
        <dbReference type="Proteomes" id="UP001366166"/>
    </source>
</evidence>
<evidence type="ECO:0000256" key="8">
    <source>
        <dbReference type="ARBA" id="ARBA00023098"/>
    </source>
</evidence>
<evidence type="ECO:0000256" key="5">
    <source>
        <dbReference type="ARBA" id="ARBA00022516"/>
    </source>
</evidence>
<dbReference type="CDD" id="cd00834">
    <property type="entry name" value="KAS_I_II"/>
    <property type="match status" value="1"/>
</dbReference>
<keyword evidence="5 11" id="KW-0444">Lipid biosynthesis</keyword>
<dbReference type="FunFam" id="3.40.47.10:FF:000009">
    <property type="entry name" value="3-oxoacyl-[acyl-carrier-protein] synthase 2"/>
    <property type="match status" value="1"/>
</dbReference>
<dbReference type="InterPro" id="IPR000794">
    <property type="entry name" value="Beta-ketoacyl_synthase"/>
</dbReference>
<comment type="catalytic activity">
    <reaction evidence="11">
        <text>a fatty acyl-[ACP] + malonyl-[ACP] + H(+) = a 3-oxoacyl-[ACP] + holo-[ACP] + CO2</text>
        <dbReference type="Rhea" id="RHEA:22836"/>
        <dbReference type="Rhea" id="RHEA-COMP:9623"/>
        <dbReference type="Rhea" id="RHEA-COMP:9685"/>
        <dbReference type="Rhea" id="RHEA-COMP:9916"/>
        <dbReference type="Rhea" id="RHEA-COMP:14125"/>
        <dbReference type="ChEBI" id="CHEBI:15378"/>
        <dbReference type="ChEBI" id="CHEBI:16526"/>
        <dbReference type="ChEBI" id="CHEBI:64479"/>
        <dbReference type="ChEBI" id="CHEBI:78449"/>
        <dbReference type="ChEBI" id="CHEBI:78776"/>
        <dbReference type="ChEBI" id="CHEBI:138651"/>
    </reaction>
</comment>
<dbReference type="NCBIfam" id="NF005589">
    <property type="entry name" value="PRK07314.1"/>
    <property type="match status" value="1"/>
</dbReference>
<keyword evidence="8" id="KW-0443">Lipid metabolism</keyword>
<evidence type="ECO:0000313" key="15">
    <source>
        <dbReference type="EMBL" id="BEQ15497.1"/>
    </source>
</evidence>
<evidence type="ECO:0000256" key="11">
    <source>
        <dbReference type="PIRNR" id="PIRNR000447"/>
    </source>
</evidence>